<feature type="non-terminal residue" evidence="2">
    <location>
        <position position="1"/>
    </location>
</feature>
<protein>
    <submittedName>
        <fullName evidence="2">Isopentenyl-diphosphate Delta-isomerase</fullName>
        <ecNumber evidence="2">5.3.3.2</ecNumber>
    </submittedName>
</protein>
<organism evidence="2">
    <name type="scientific">uncultured Friedmanniella sp</name>
    <dbReference type="NCBI Taxonomy" id="335381"/>
    <lineage>
        <taxon>Bacteria</taxon>
        <taxon>Bacillati</taxon>
        <taxon>Actinomycetota</taxon>
        <taxon>Actinomycetes</taxon>
        <taxon>Propionibacteriales</taxon>
        <taxon>Nocardioidaceae</taxon>
        <taxon>Friedmanniella</taxon>
        <taxon>environmental samples</taxon>
    </lineage>
</organism>
<accession>A0A6J4LW06</accession>
<dbReference type="GO" id="GO:0004452">
    <property type="term" value="F:isopentenyl-diphosphate delta-isomerase activity"/>
    <property type="evidence" value="ECO:0007669"/>
    <property type="project" value="UniProtKB-EC"/>
</dbReference>
<dbReference type="AlphaFoldDB" id="A0A6J4LW06"/>
<feature type="compositionally biased region" description="Low complexity" evidence="1">
    <location>
        <begin position="33"/>
        <end position="60"/>
    </location>
</feature>
<proteinExistence type="predicted"/>
<name>A0A6J4LW06_9ACTN</name>
<keyword evidence="2" id="KW-0413">Isomerase</keyword>
<evidence type="ECO:0000313" key="2">
    <source>
        <dbReference type="EMBL" id="CAA9343821.1"/>
    </source>
</evidence>
<feature type="region of interest" description="Disordered" evidence="1">
    <location>
        <begin position="1"/>
        <end position="178"/>
    </location>
</feature>
<sequence length="178" mass="18292">DGDRGVGGADEPRRRADRAAAEVGGARHRDAAAPRVLALPLRRRGPAAADPAGAGQAHLARGLDQHLLRPPRPGRGPGGRRPPPGRRGAGPGRRPARVRAAGLRLHRHRRQRRGGERDLPRLPGADAASGQRPGGEQSGGHGLEVGGVGRRGACGGGHPVRLQPLVGAPGRAPGGDRM</sequence>
<evidence type="ECO:0000256" key="1">
    <source>
        <dbReference type="SAM" id="MobiDB-lite"/>
    </source>
</evidence>
<gene>
    <name evidence="2" type="ORF">AVDCRST_MAG48-3815</name>
</gene>
<feature type="compositionally biased region" description="Gly residues" evidence="1">
    <location>
        <begin position="132"/>
        <end position="158"/>
    </location>
</feature>
<reference evidence="2" key="1">
    <citation type="submission" date="2020-02" db="EMBL/GenBank/DDBJ databases">
        <authorList>
            <person name="Meier V. D."/>
        </authorList>
    </citation>
    <scope>NUCLEOTIDE SEQUENCE</scope>
    <source>
        <strain evidence="2">AVDCRST_MAG48</strain>
    </source>
</reference>
<dbReference type="EC" id="5.3.3.2" evidence="2"/>
<feature type="compositionally biased region" description="Basic and acidic residues" evidence="1">
    <location>
        <begin position="1"/>
        <end position="32"/>
    </location>
</feature>
<feature type="non-terminal residue" evidence="2">
    <location>
        <position position="178"/>
    </location>
</feature>
<dbReference type="EMBL" id="CADCTS010000533">
    <property type="protein sequence ID" value="CAA9343821.1"/>
    <property type="molecule type" value="Genomic_DNA"/>
</dbReference>